<comment type="cofactor">
    <cofactor evidence="2">
        <name>Mg(2+)</name>
        <dbReference type="ChEBI" id="CHEBI:18420"/>
    </cofactor>
</comment>
<dbReference type="Proteomes" id="UP001165044">
    <property type="component" value="Unassembled WGS sequence"/>
</dbReference>
<organism evidence="8 9">
    <name type="scientific">Geothrix edaphica</name>
    <dbReference type="NCBI Taxonomy" id="2927976"/>
    <lineage>
        <taxon>Bacteria</taxon>
        <taxon>Pseudomonadati</taxon>
        <taxon>Acidobacteriota</taxon>
        <taxon>Holophagae</taxon>
        <taxon>Holophagales</taxon>
        <taxon>Holophagaceae</taxon>
        <taxon>Geothrix</taxon>
    </lineage>
</organism>
<evidence type="ECO:0000313" key="8">
    <source>
        <dbReference type="EMBL" id="GLH66173.1"/>
    </source>
</evidence>
<reference evidence="8" key="1">
    <citation type="journal article" date="2023" name="Antonie Van Leeuwenhoek">
        <title>Mesoterricola silvestris gen. nov., sp. nov., Mesoterricola sediminis sp. nov., Geothrix oryzae sp. nov., Geothrix edaphica sp. nov., Geothrix rubra sp. nov., and Geothrix limicola sp. nov., six novel members of Acidobacteriota isolated from soils.</title>
        <authorList>
            <person name="Itoh H."/>
            <person name="Sugisawa Y."/>
            <person name="Mise K."/>
            <person name="Xu Z."/>
            <person name="Kuniyasu M."/>
            <person name="Ushijima N."/>
            <person name="Kawano K."/>
            <person name="Kobayashi E."/>
            <person name="Shiratori Y."/>
            <person name="Masuda Y."/>
            <person name="Senoo K."/>
        </authorList>
    </citation>
    <scope>NUCLEOTIDE SEQUENCE</scope>
    <source>
        <strain evidence="8">Red802</strain>
    </source>
</reference>
<evidence type="ECO:0000256" key="3">
    <source>
        <dbReference type="ARBA" id="ARBA00022723"/>
    </source>
</evidence>
<gene>
    <name evidence="8" type="ORF">GETHED_05370</name>
</gene>
<dbReference type="InterPro" id="IPR000086">
    <property type="entry name" value="NUDIX_hydrolase_dom"/>
</dbReference>
<dbReference type="CDD" id="cd03426">
    <property type="entry name" value="NUDIX_CoAse_Nudt7"/>
    <property type="match status" value="1"/>
</dbReference>
<dbReference type="InterPro" id="IPR045121">
    <property type="entry name" value="CoAse"/>
</dbReference>
<dbReference type="PROSITE" id="PS51462">
    <property type="entry name" value="NUDIX"/>
    <property type="match status" value="1"/>
</dbReference>
<keyword evidence="3" id="KW-0479">Metal-binding</keyword>
<protein>
    <recommendedName>
        <fullName evidence="7">Nudix hydrolase domain-containing protein</fullName>
    </recommendedName>
</protein>
<dbReference type="Pfam" id="PF00293">
    <property type="entry name" value="NUDIX"/>
    <property type="match status" value="1"/>
</dbReference>
<dbReference type="InterPro" id="IPR015797">
    <property type="entry name" value="NUDIX_hydrolase-like_dom_sf"/>
</dbReference>
<dbReference type="PANTHER" id="PTHR12992:SF11">
    <property type="entry name" value="MITOCHONDRIAL COENZYME A DIPHOSPHATASE NUDT8"/>
    <property type="match status" value="1"/>
</dbReference>
<keyword evidence="6" id="KW-0464">Manganese</keyword>
<comment type="caution">
    <text evidence="8">The sequence shown here is derived from an EMBL/GenBank/DDBJ whole genome shotgun (WGS) entry which is preliminary data.</text>
</comment>
<evidence type="ECO:0000256" key="5">
    <source>
        <dbReference type="ARBA" id="ARBA00022842"/>
    </source>
</evidence>
<evidence type="ECO:0000259" key="7">
    <source>
        <dbReference type="PROSITE" id="PS51462"/>
    </source>
</evidence>
<evidence type="ECO:0000313" key="9">
    <source>
        <dbReference type="Proteomes" id="UP001165044"/>
    </source>
</evidence>
<dbReference type="SUPFAM" id="SSF55811">
    <property type="entry name" value="Nudix"/>
    <property type="match status" value="1"/>
</dbReference>
<sequence length="212" mass="23758">MSAWRPPDEAPPIPWPCIGESLRRPQLGPHPHKISARIPEDPRRAAVGVILWGDAAGARKLVLAQRGYGAPHHAGEIAFPGGMVEPRDRDLPTTARREVREEIGVSEGLWELGCFPDGVAKARVRFTPVFFRWEEPEPRFRLDHELEQVLMLPLAPLMEAPWTIERLERHGLALDVPRLELPQAPLWGATAFVLKAWLDVLKDCADPTLGPR</sequence>
<name>A0ABQ5PUY5_9BACT</name>
<comment type="cofactor">
    <cofactor evidence="1">
        <name>Mn(2+)</name>
        <dbReference type="ChEBI" id="CHEBI:29035"/>
    </cofactor>
</comment>
<keyword evidence="5" id="KW-0460">Magnesium</keyword>
<keyword evidence="4" id="KW-0378">Hydrolase</keyword>
<evidence type="ECO:0000256" key="1">
    <source>
        <dbReference type="ARBA" id="ARBA00001936"/>
    </source>
</evidence>
<dbReference type="PANTHER" id="PTHR12992">
    <property type="entry name" value="NUDIX HYDROLASE"/>
    <property type="match status" value="1"/>
</dbReference>
<evidence type="ECO:0000256" key="2">
    <source>
        <dbReference type="ARBA" id="ARBA00001946"/>
    </source>
</evidence>
<accession>A0ABQ5PUY5</accession>
<dbReference type="EMBL" id="BSDC01000001">
    <property type="protein sequence ID" value="GLH66173.1"/>
    <property type="molecule type" value="Genomic_DNA"/>
</dbReference>
<proteinExistence type="predicted"/>
<evidence type="ECO:0000256" key="6">
    <source>
        <dbReference type="ARBA" id="ARBA00023211"/>
    </source>
</evidence>
<dbReference type="RefSeq" id="WP_285606254.1">
    <property type="nucleotide sequence ID" value="NZ_BSDC01000001.1"/>
</dbReference>
<feature type="domain" description="Nudix hydrolase" evidence="7">
    <location>
        <begin position="42"/>
        <end position="174"/>
    </location>
</feature>
<dbReference type="Gene3D" id="3.90.79.10">
    <property type="entry name" value="Nucleoside Triphosphate Pyrophosphohydrolase"/>
    <property type="match status" value="1"/>
</dbReference>
<evidence type="ECO:0000256" key="4">
    <source>
        <dbReference type="ARBA" id="ARBA00022801"/>
    </source>
</evidence>
<keyword evidence="9" id="KW-1185">Reference proteome</keyword>